<keyword evidence="1" id="KW-0175">Coiled coil</keyword>
<feature type="domain" description="DUF7745" evidence="2">
    <location>
        <begin position="36"/>
        <end position="123"/>
    </location>
</feature>
<proteinExistence type="predicted"/>
<reference evidence="3" key="1">
    <citation type="submission" date="2018-02" db="EMBL/GenBank/DDBJ databases">
        <authorList>
            <person name="Cohen D.B."/>
            <person name="Kent A.D."/>
        </authorList>
    </citation>
    <scope>NUCLEOTIDE SEQUENCE</scope>
</reference>
<dbReference type="EMBL" id="OIVN01000003">
    <property type="protein sequence ID" value="SPC72388.1"/>
    <property type="molecule type" value="Genomic_DNA"/>
</dbReference>
<evidence type="ECO:0000259" key="2">
    <source>
        <dbReference type="Pfam" id="PF24924"/>
    </source>
</evidence>
<dbReference type="AlphaFoldDB" id="A0A2N9ECG0"/>
<evidence type="ECO:0000313" key="3">
    <source>
        <dbReference type="EMBL" id="SPC72388.1"/>
    </source>
</evidence>
<protein>
    <recommendedName>
        <fullName evidence="2">DUF7745 domain-containing protein</fullName>
    </recommendedName>
</protein>
<evidence type="ECO:0000256" key="1">
    <source>
        <dbReference type="SAM" id="Coils"/>
    </source>
</evidence>
<accession>A0A2N9ECG0</accession>
<sequence length="399" mass="46658">MASTSSSAEFTSLVTLRYHDFRVERLRLLWNLFNSAEQALASFWDPVLRCVFIGGVDLVPTVEEYTTLLQFLSSPTRVYVPVQQYRANRKLGNFLGLKYRAMRPKIRKVGTTWQHASISFDFLTSRFSRSQCPQDYTDDFINGSQGWEELRIKIYGASMPMFYAQLFQLWFCSHLHYFYELQTSFYFERSTIRQSKGIDLPFDYSKWHAWTHCHGLAGFLLPGVWNCVGYYPSLGLRQFGGLQHLPRIDGLNPVTFEYLGGTYMWESIKRAMHYWSFQLLEVDFVDLDLPSEEIATFDDYLSRILDLEQELDEVQEELDAEKAVMQESEPHYMVQQLQRQVTRHERERERTQLDVLTLEGRVFDLEGTIEFVQDLLQSSEAARDALGSSLTDTQARLEE</sequence>
<gene>
    <name evidence="3" type="ORF">FSB_LOCUS270</name>
</gene>
<dbReference type="Pfam" id="PF24924">
    <property type="entry name" value="DUF7745"/>
    <property type="match status" value="1"/>
</dbReference>
<name>A0A2N9ECG0_FAGSY</name>
<organism evidence="3">
    <name type="scientific">Fagus sylvatica</name>
    <name type="common">Beechnut</name>
    <dbReference type="NCBI Taxonomy" id="28930"/>
    <lineage>
        <taxon>Eukaryota</taxon>
        <taxon>Viridiplantae</taxon>
        <taxon>Streptophyta</taxon>
        <taxon>Embryophyta</taxon>
        <taxon>Tracheophyta</taxon>
        <taxon>Spermatophyta</taxon>
        <taxon>Magnoliopsida</taxon>
        <taxon>eudicotyledons</taxon>
        <taxon>Gunneridae</taxon>
        <taxon>Pentapetalae</taxon>
        <taxon>rosids</taxon>
        <taxon>fabids</taxon>
        <taxon>Fagales</taxon>
        <taxon>Fagaceae</taxon>
        <taxon>Fagus</taxon>
    </lineage>
</organism>
<dbReference type="InterPro" id="IPR056647">
    <property type="entry name" value="DUF7745"/>
</dbReference>
<feature type="coiled-coil region" evidence="1">
    <location>
        <begin position="297"/>
        <end position="354"/>
    </location>
</feature>